<feature type="compositionally biased region" description="Acidic residues" evidence="1">
    <location>
        <begin position="101"/>
        <end position="110"/>
    </location>
</feature>
<evidence type="ECO:0000313" key="4">
    <source>
        <dbReference type="Proteomes" id="UP001163046"/>
    </source>
</evidence>
<evidence type="ECO:0000256" key="2">
    <source>
        <dbReference type="SAM" id="Phobius"/>
    </source>
</evidence>
<feature type="transmembrane region" description="Helical" evidence="2">
    <location>
        <begin position="12"/>
        <end position="31"/>
    </location>
</feature>
<evidence type="ECO:0000313" key="3">
    <source>
        <dbReference type="EMBL" id="KAJ7388403.1"/>
    </source>
</evidence>
<keyword evidence="2" id="KW-1133">Transmembrane helix</keyword>
<proteinExistence type="predicted"/>
<keyword evidence="4" id="KW-1185">Reference proteome</keyword>
<feature type="transmembrane region" description="Helical" evidence="2">
    <location>
        <begin position="118"/>
        <end position="139"/>
    </location>
</feature>
<dbReference type="EMBL" id="MU825474">
    <property type="protein sequence ID" value="KAJ7388403.1"/>
    <property type="molecule type" value="Genomic_DNA"/>
</dbReference>
<feature type="region of interest" description="Disordered" evidence="1">
    <location>
        <begin position="82"/>
        <end position="110"/>
    </location>
</feature>
<dbReference type="AlphaFoldDB" id="A0A9W9ZWT1"/>
<organism evidence="3 4">
    <name type="scientific">Desmophyllum pertusum</name>
    <dbReference type="NCBI Taxonomy" id="174260"/>
    <lineage>
        <taxon>Eukaryota</taxon>
        <taxon>Metazoa</taxon>
        <taxon>Cnidaria</taxon>
        <taxon>Anthozoa</taxon>
        <taxon>Hexacorallia</taxon>
        <taxon>Scleractinia</taxon>
        <taxon>Caryophylliina</taxon>
        <taxon>Caryophylliidae</taxon>
        <taxon>Desmophyllum</taxon>
    </lineage>
</organism>
<keyword evidence="2" id="KW-0472">Membrane</keyword>
<protein>
    <submittedName>
        <fullName evidence="3">Uncharacterized protein</fullName>
    </submittedName>
</protein>
<sequence length="145" mass="15523">MNDVAAQQMKDLKRIIYLAEIILTACIHLIAGQSTVLSPTSISSQQTFAVFNQTAIANVSATVPSNYSTLIQHQTSVSPSSTVSYHSSIRSTSPSTTTIKDDEDDNIEDNTEEKKKTAIIAASCAGGAVLILGLILIVCTHKRNQ</sequence>
<reference evidence="3" key="1">
    <citation type="submission" date="2023-01" db="EMBL/GenBank/DDBJ databases">
        <title>Genome assembly of the deep-sea coral Lophelia pertusa.</title>
        <authorList>
            <person name="Herrera S."/>
            <person name="Cordes E."/>
        </authorList>
    </citation>
    <scope>NUCLEOTIDE SEQUENCE</scope>
    <source>
        <strain evidence="3">USNM1676648</strain>
        <tissue evidence="3">Polyp</tissue>
    </source>
</reference>
<evidence type="ECO:0000256" key="1">
    <source>
        <dbReference type="SAM" id="MobiDB-lite"/>
    </source>
</evidence>
<gene>
    <name evidence="3" type="ORF">OS493_037850</name>
</gene>
<keyword evidence="2" id="KW-0812">Transmembrane</keyword>
<dbReference type="Proteomes" id="UP001163046">
    <property type="component" value="Unassembled WGS sequence"/>
</dbReference>
<feature type="compositionally biased region" description="Low complexity" evidence="1">
    <location>
        <begin position="82"/>
        <end position="98"/>
    </location>
</feature>
<accession>A0A9W9ZWT1</accession>
<comment type="caution">
    <text evidence="3">The sequence shown here is derived from an EMBL/GenBank/DDBJ whole genome shotgun (WGS) entry which is preliminary data.</text>
</comment>
<name>A0A9W9ZWT1_9CNID</name>